<gene>
    <name evidence="6" type="ORF">OCV65_08080</name>
</gene>
<dbReference type="InterPro" id="IPR029044">
    <property type="entry name" value="Nucleotide-diphossugar_trans"/>
</dbReference>
<sequence length="292" mass="34507">MKIVFVILHYHAKEETIKSVASIQEKTDVEEYKIVIVDNASKDGSGEYLKKKYEADEHITVLLNEQNLGFARGNNVGFRYAKNTWDPDYIVLMNNDVYLLDDDTVSKIEQEYQRSQFAVLGPMIYTVDGRCNINPIRLQPMTKAEVEKEIRIYSNKQKLYHYHLDTLRDFYRRIRPVKKKKSYKVFIERMEHVQLHGCFMVFSRKYTEKFDGLDDRTFLYREEAILYKHMCENSLNCVYLPDIHVFHREDASTDTIVKTDRERVIFEISHHLKSLNVLKKVYESYEGSGGGK</sequence>
<organism evidence="6 7">
    <name type="scientific">Dorea ammoniilytica</name>
    <dbReference type="NCBI Taxonomy" id="2981788"/>
    <lineage>
        <taxon>Bacteria</taxon>
        <taxon>Bacillati</taxon>
        <taxon>Bacillota</taxon>
        <taxon>Clostridia</taxon>
        <taxon>Lachnospirales</taxon>
        <taxon>Lachnospiraceae</taxon>
        <taxon>Dorea</taxon>
    </lineage>
</organism>
<comment type="similarity">
    <text evidence="2">Belongs to the glycosyltransferase 2 family.</text>
</comment>
<name>A0ABT2S6T1_9FIRM</name>
<evidence type="ECO:0000256" key="1">
    <source>
        <dbReference type="ARBA" id="ARBA00004776"/>
    </source>
</evidence>
<dbReference type="SUPFAM" id="SSF53448">
    <property type="entry name" value="Nucleotide-diphospho-sugar transferases"/>
    <property type="match status" value="1"/>
</dbReference>
<comment type="caution">
    <text evidence="6">The sequence shown here is derived from an EMBL/GenBank/DDBJ whole genome shotgun (WGS) entry which is preliminary data.</text>
</comment>
<dbReference type="Gene3D" id="3.90.550.10">
    <property type="entry name" value="Spore Coat Polysaccharide Biosynthesis Protein SpsA, Chain A"/>
    <property type="match status" value="1"/>
</dbReference>
<dbReference type="Proteomes" id="UP001207605">
    <property type="component" value="Unassembled WGS sequence"/>
</dbReference>
<dbReference type="PANTHER" id="PTHR43179:SF12">
    <property type="entry name" value="GALACTOFURANOSYLTRANSFERASE GLFT2"/>
    <property type="match status" value="1"/>
</dbReference>
<dbReference type="GO" id="GO:0016757">
    <property type="term" value="F:glycosyltransferase activity"/>
    <property type="evidence" value="ECO:0007669"/>
    <property type="project" value="UniProtKB-KW"/>
</dbReference>
<evidence type="ECO:0000313" key="6">
    <source>
        <dbReference type="EMBL" id="MCU6700183.1"/>
    </source>
</evidence>
<dbReference type="PANTHER" id="PTHR43179">
    <property type="entry name" value="RHAMNOSYLTRANSFERASE WBBL"/>
    <property type="match status" value="1"/>
</dbReference>
<dbReference type="EC" id="2.4.-.-" evidence="6"/>
<dbReference type="RefSeq" id="WP_262581630.1">
    <property type="nucleotide sequence ID" value="NZ_JAOQJV010000009.1"/>
</dbReference>
<feature type="domain" description="Glycosyltransferase 2-like" evidence="5">
    <location>
        <begin position="7"/>
        <end position="147"/>
    </location>
</feature>
<dbReference type="InterPro" id="IPR001173">
    <property type="entry name" value="Glyco_trans_2-like"/>
</dbReference>
<comment type="pathway">
    <text evidence="1">Cell wall biogenesis; cell wall polysaccharide biosynthesis.</text>
</comment>
<evidence type="ECO:0000256" key="3">
    <source>
        <dbReference type="ARBA" id="ARBA00022676"/>
    </source>
</evidence>
<evidence type="ECO:0000259" key="5">
    <source>
        <dbReference type="Pfam" id="PF00535"/>
    </source>
</evidence>
<keyword evidence="7" id="KW-1185">Reference proteome</keyword>
<evidence type="ECO:0000256" key="4">
    <source>
        <dbReference type="ARBA" id="ARBA00022679"/>
    </source>
</evidence>
<keyword evidence="3 6" id="KW-0328">Glycosyltransferase</keyword>
<reference evidence="6 7" key="1">
    <citation type="journal article" date="2021" name="ISME Commun">
        <title>Automated analysis of genomic sequences facilitates high-throughput and comprehensive description of bacteria.</title>
        <authorList>
            <person name="Hitch T.C.A."/>
        </authorList>
    </citation>
    <scope>NUCLEOTIDE SEQUENCE [LARGE SCALE GENOMIC DNA]</scope>
    <source>
        <strain evidence="6 7">Sanger_02</strain>
    </source>
</reference>
<protein>
    <submittedName>
        <fullName evidence="6">Glycosyltransferase</fullName>
        <ecNumber evidence="6">2.4.-.-</ecNumber>
    </submittedName>
</protein>
<accession>A0ABT2S6T1</accession>
<dbReference type="Pfam" id="PF00535">
    <property type="entry name" value="Glycos_transf_2"/>
    <property type="match status" value="1"/>
</dbReference>
<proteinExistence type="inferred from homology"/>
<keyword evidence="4 6" id="KW-0808">Transferase</keyword>
<evidence type="ECO:0000256" key="2">
    <source>
        <dbReference type="ARBA" id="ARBA00006739"/>
    </source>
</evidence>
<evidence type="ECO:0000313" key="7">
    <source>
        <dbReference type="Proteomes" id="UP001207605"/>
    </source>
</evidence>
<dbReference type="EMBL" id="JAOQJV010000009">
    <property type="protein sequence ID" value="MCU6700183.1"/>
    <property type="molecule type" value="Genomic_DNA"/>
</dbReference>